<dbReference type="Gene3D" id="3.30.450.20">
    <property type="entry name" value="PAS domain"/>
    <property type="match status" value="1"/>
</dbReference>
<dbReference type="PROSITE" id="PS50110">
    <property type="entry name" value="RESPONSE_REGULATORY"/>
    <property type="match status" value="1"/>
</dbReference>
<evidence type="ECO:0000259" key="7">
    <source>
        <dbReference type="PROSITE" id="PS50109"/>
    </source>
</evidence>
<feature type="domain" description="Histidine kinase" evidence="7">
    <location>
        <begin position="184"/>
        <end position="405"/>
    </location>
</feature>
<dbReference type="InterPro" id="IPR036097">
    <property type="entry name" value="HisK_dim/P_sf"/>
</dbReference>
<dbReference type="EMBL" id="JBHLVZ010000087">
    <property type="protein sequence ID" value="MFC0388951.1"/>
    <property type="molecule type" value="Genomic_DNA"/>
</dbReference>
<feature type="domain" description="Response regulatory" evidence="8">
    <location>
        <begin position="427"/>
        <end position="554"/>
    </location>
</feature>
<dbReference type="SMART" id="SM00388">
    <property type="entry name" value="HisKA"/>
    <property type="match status" value="1"/>
</dbReference>
<dbReference type="InterPro" id="IPR003661">
    <property type="entry name" value="HisK_dim/P_dom"/>
</dbReference>
<keyword evidence="10" id="KW-1185">Reference proteome</keyword>
<dbReference type="Proteomes" id="UP001589789">
    <property type="component" value="Unassembled WGS sequence"/>
</dbReference>
<dbReference type="InterPro" id="IPR004358">
    <property type="entry name" value="Sig_transdc_His_kin-like_C"/>
</dbReference>
<evidence type="ECO:0000313" key="9">
    <source>
        <dbReference type="EMBL" id="MFC0388951.1"/>
    </source>
</evidence>
<evidence type="ECO:0000256" key="6">
    <source>
        <dbReference type="SAM" id="Phobius"/>
    </source>
</evidence>
<keyword evidence="6" id="KW-1133">Transmembrane helix</keyword>
<comment type="catalytic activity">
    <reaction evidence="1">
        <text>ATP + protein L-histidine = ADP + protein N-phospho-L-histidine.</text>
        <dbReference type="EC" id="2.7.13.3"/>
    </reaction>
</comment>
<dbReference type="CDD" id="cd12915">
    <property type="entry name" value="PDC2_DGC_like"/>
    <property type="match status" value="1"/>
</dbReference>
<dbReference type="SUPFAM" id="SSF47384">
    <property type="entry name" value="Homodimeric domain of signal transducing histidine kinase"/>
    <property type="match status" value="1"/>
</dbReference>
<dbReference type="PRINTS" id="PR00344">
    <property type="entry name" value="BCTRLSENSOR"/>
</dbReference>
<accession>A0ABV6IZ99</accession>
<dbReference type="RefSeq" id="WP_377055862.1">
    <property type="nucleotide sequence ID" value="NZ_JBHLVZ010000087.1"/>
</dbReference>
<keyword evidence="6" id="KW-0812">Transmembrane</keyword>
<evidence type="ECO:0000256" key="5">
    <source>
        <dbReference type="SAM" id="Coils"/>
    </source>
</evidence>
<sequence length="569" mass="60014">MFHGVVNVAVTPGYFTAFYETLKGGAEDGAGKVIALVREDGEILVRNPPLAAPAPLVPPGSAFLSALERAPGAGTFVSRSVVESGHPERIFAYSRVPGVPVLVVAARSTQAILADWRREMAPYLLVVVPTTLALFLLTLTAARRALREEEALEQARTEMARREAAEEDLRRTQRLEAVGQLTSGIAHDVNNLLTVITGNLHFLSRAGMDEARRRRHVINIQAAAERGAKLTGQLLAFARQQRLVPQPVDLNAVVTRLGAVMATTMGGMIRLDTALAASLWPARVDPAQLELALVNLVINARDAMPAGGTVVIGTANLSLEAPILPAGPPAGDYVVLSVTDTGTGMAPGVVARAFEPFFTTKGPGRGSGLGLSQVHGFAHQSGGGVLIRSRPGEGTEVRVFLPRASEAAPVAPPNTEHEAGSPQGQATVLVVDDDEAVRAVTAQMLREMGYRVIEAESGAAALRVLARAGMANEGAAGEGLAPGEEVRMAVLDYAMPGMNGLELCWRLRLRRPGLPVLFLTGYADMASLVDEPASDVLAKPFRMADLAARMEALLRPGPVGTEEALAARS</sequence>
<dbReference type="InterPro" id="IPR001789">
    <property type="entry name" value="Sig_transdc_resp-reg_receiver"/>
</dbReference>
<evidence type="ECO:0000256" key="4">
    <source>
        <dbReference type="PROSITE-ProRule" id="PRU00169"/>
    </source>
</evidence>
<dbReference type="Gene3D" id="3.40.50.2300">
    <property type="match status" value="1"/>
</dbReference>
<dbReference type="InterPro" id="IPR054327">
    <property type="entry name" value="His-kinase-like_sensor"/>
</dbReference>
<dbReference type="Gene3D" id="1.10.287.130">
    <property type="match status" value="1"/>
</dbReference>
<feature type="coiled-coil region" evidence="5">
    <location>
        <begin position="142"/>
        <end position="175"/>
    </location>
</feature>
<dbReference type="InterPro" id="IPR036890">
    <property type="entry name" value="HATPase_C_sf"/>
</dbReference>
<dbReference type="PROSITE" id="PS50109">
    <property type="entry name" value="HIS_KIN"/>
    <property type="match status" value="1"/>
</dbReference>
<dbReference type="InterPro" id="IPR011006">
    <property type="entry name" value="CheY-like_superfamily"/>
</dbReference>
<protein>
    <recommendedName>
        <fullName evidence="2">histidine kinase</fullName>
        <ecNumber evidence="2">2.7.13.3</ecNumber>
    </recommendedName>
</protein>
<feature type="transmembrane region" description="Helical" evidence="6">
    <location>
        <begin position="123"/>
        <end position="142"/>
    </location>
</feature>
<comment type="caution">
    <text evidence="9">The sequence shown here is derived from an EMBL/GenBank/DDBJ whole genome shotgun (WGS) entry which is preliminary data.</text>
</comment>
<dbReference type="PANTHER" id="PTHR43065">
    <property type="entry name" value="SENSOR HISTIDINE KINASE"/>
    <property type="match status" value="1"/>
</dbReference>
<evidence type="ECO:0000256" key="2">
    <source>
        <dbReference type="ARBA" id="ARBA00012438"/>
    </source>
</evidence>
<dbReference type="CDD" id="cd00082">
    <property type="entry name" value="HisKA"/>
    <property type="match status" value="1"/>
</dbReference>
<dbReference type="InterPro" id="IPR005467">
    <property type="entry name" value="His_kinase_dom"/>
</dbReference>
<reference evidence="9 10" key="1">
    <citation type="submission" date="2024-09" db="EMBL/GenBank/DDBJ databases">
        <authorList>
            <person name="Sun Q."/>
            <person name="Mori K."/>
        </authorList>
    </citation>
    <scope>NUCLEOTIDE SEQUENCE [LARGE SCALE GENOMIC DNA]</scope>
    <source>
        <strain evidence="9 10">CCM 7468</strain>
    </source>
</reference>
<dbReference type="CDD" id="cd00156">
    <property type="entry name" value="REC"/>
    <property type="match status" value="1"/>
</dbReference>
<name>A0ABV6IZ99_9PROT</name>
<dbReference type="Pfam" id="PF00072">
    <property type="entry name" value="Response_reg"/>
    <property type="match status" value="1"/>
</dbReference>
<evidence type="ECO:0000313" key="10">
    <source>
        <dbReference type="Proteomes" id="UP001589789"/>
    </source>
</evidence>
<keyword evidence="5" id="KW-0175">Coiled coil</keyword>
<keyword evidence="6" id="KW-0472">Membrane</keyword>
<dbReference type="Pfam" id="PF00512">
    <property type="entry name" value="HisKA"/>
    <property type="match status" value="1"/>
</dbReference>
<dbReference type="Pfam" id="PF22588">
    <property type="entry name" value="dCache_1_like"/>
    <property type="match status" value="1"/>
</dbReference>
<feature type="modified residue" description="4-aspartylphosphate" evidence="4">
    <location>
        <position position="492"/>
    </location>
</feature>
<evidence type="ECO:0000259" key="8">
    <source>
        <dbReference type="PROSITE" id="PS50110"/>
    </source>
</evidence>
<proteinExistence type="predicted"/>
<dbReference type="SUPFAM" id="SSF52172">
    <property type="entry name" value="CheY-like"/>
    <property type="match status" value="1"/>
</dbReference>
<dbReference type="EC" id="2.7.13.3" evidence="2"/>
<organism evidence="9 10">
    <name type="scientific">Muricoccus vinaceus</name>
    <dbReference type="NCBI Taxonomy" id="424704"/>
    <lineage>
        <taxon>Bacteria</taxon>
        <taxon>Pseudomonadati</taxon>
        <taxon>Pseudomonadota</taxon>
        <taxon>Alphaproteobacteria</taxon>
        <taxon>Acetobacterales</taxon>
        <taxon>Roseomonadaceae</taxon>
        <taxon>Muricoccus</taxon>
    </lineage>
</organism>
<dbReference type="Pfam" id="PF02518">
    <property type="entry name" value="HATPase_c"/>
    <property type="match status" value="1"/>
</dbReference>
<evidence type="ECO:0000256" key="3">
    <source>
        <dbReference type="ARBA" id="ARBA00022553"/>
    </source>
</evidence>
<dbReference type="PANTHER" id="PTHR43065:SF49">
    <property type="entry name" value="HISTIDINE KINASE"/>
    <property type="match status" value="1"/>
</dbReference>
<dbReference type="Gene3D" id="3.30.565.10">
    <property type="entry name" value="Histidine kinase-like ATPase, C-terminal domain"/>
    <property type="match status" value="1"/>
</dbReference>
<keyword evidence="3 4" id="KW-0597">Phosphoprotein</keyword>
<dbReference type="SUPFAM" id="SSF55874">
    <property type="entry name" value="ATPase domain of HSP90 chaperone/DNA topoisomerase II/histidine kinase"/>
    <property type="match status" value="1"/>
</dbReference>
<dbReference type="SMART" id="SM00387">
    <property type="entry name" value="HATPase_c"/>
    <property type="match status" value="1"/>
</dbReference>
<evidence type="ECO:0000256" key="1">
    <source>
        <dbReference type="ARBA" id="ARBA00000085"/>
    </source>
</evidence>
<gene>
    <name evidence="9" type="ORF">ACFFIC_25880</name>
</gene>
<dbReference type="InterPro" id="IPR003594">
    <property type="entry name" value="HATPase_dom"/>
</dbReference>
<dbReference type="SMART" id="SM00448">
    <property type="entry name" value="REC"/>
    <property type="match status" value="1"/>
</dbReference>